<organism evidence="9 10">
    <name type="scientific">Paenibacillus lautus</name>
    <name type="common">Bacillus lautus</name>
    <dbReference type="NCBI Taxonomy" id="1401"/>
    <lineage>
        <taxon>Bacteria</taxon>
        <taxon>Bacillati</taxon>
        <taxon>Bacillota</taxon>
        <taxon>Bacilli</taxon>
        <taxon>Bacillales</taxon>
        <taxon>Paenibacillaceae</taxon>
        <taxon>Paenibacillus</taxon>
    </lineage>
</organism>
<dbReference type="KEGG" id="plw:D5F53_01725"/>
<feature type="transmembrane region" description="Helical" evidence="7">
    <location>
        <begin position="595"/>
        <end position="617"/>
    </location>
</feature>
<feature type="transmembrane region" description="Helical" evidence="7">
    <location>
        <begin position="286"/>
        <end position="306"/>
    </location>
</feature>
<feature type="domain" description="SSD" evidence="8">
    <location>
        <begin position="564"/>
        <end position="690"/>
    </location>
</feature>
<sequence length="711" mass="78793">MKSWLNWLTDRVATRQGMWVTLIIWFAAAMLLGALAPGAKEYEVTRIDSLPKDMPSVIAKDKLGEYFPDEDSMSAVFVFQSKQGEIDQAEIQKMMEGIEHNHQEAIQESVLLDKLPPQAWESLYSKDRKTVAIPMQFVSSLEIKELRDILNQIKDEVAHGSKLAMYVTGPAGISTDSLDLFSRADVILLLSTVGLVLVLLIIIYRSPLLAFIPLLAVAFVYEVVNQSLGLLGKAGLLLNNQSLSIMMILLFAAVIDYSLFVFSRFREELKRCDNKYEAMKSAMREVGLPVFFSGGTVLAAMLILFFANYGEYRNFAPIFGTAMVVIMLASVTLIPALFTLFGRRSFWPKIPKVGDPTVAQSSAWGSIGRLVVKRPLQSVILVGIILLLSISNLFNLNYSFDNIKSFPEDMSSRVGYEALESGFDKGDLAPTTVLFESAGPMKEDDIRELMAILEGQPLVANIRMNGITDSGDAVRYSLTFDESPYDTRSMDALSDIRDRAEELVKQSGMEGKLYFAGETASQVDDRLVNNRDLVVIVILETLMILILLIVMTQSVRIPLYMVGTILVSFLAALGLGMFLTQTLFGIDSISNRVPIYSFVFLVALGIDYNIILISRFLEERRKYPLAKAVEISVASTGGVISSAGIILAATFAVLMTQPVEVLFVFGFIVAVGILMDTFIIRGFLMPALLVLLEKKKPIDQEKRHPAKSTDV</sequence>
<keyword evidence="5 7" id="KW-1133">Transmembrane helix</keyword>
<feature type="transmembrane region" description="Helical" evidence="7">
    <location>
        <begin position="211"/>
        <end position="231"/>
    </location>
</feature>
<comment type="similarity">
    <text evidence="2">Belongs to the resistance-nodulation-cell division (RND) (TC 2.A.6) family. MmpL subfamily.</text>
</comment>
<dbReference type="SUPFAM" id="SSF82866">
    <property type="entry name" value="Multidrug efflux transporter AcrB transmembrane domain"/>
    <property type="match status" value="2"/>
</dbReference>
<evidence type="ECO:0000256" key="5">
    <source>
        <dbReference type="ARBA" id="ARBA00022989"/>
    </source>
</evidence>
<feature type="transmembrane region" description="Helical" evidence="7">
    <location>
        <begin position="186"/>
        <end position="204"/>
    </location>
</feature>
<feature type="transmembrane region" description="Helical" evidence="7">
    <location>
        <begin position="379"/>
        <end position="400"/>
    </location>
</feature>
<keyword evidence="4 7" id="KW-0812">Transmembrane</keyword>
<protein>
    <submittedName>
        <fullName evidence="9">MMPL family transporter</fullName>
    </submittedName>
</protein>
<dbReference type="InterPro" id="IPR004869">
    <property type="entry name" value="MMPL_dom"/>
</dbReference>
<feature type="transmembrane region" description="Helical" evidence="7">
    <location>
        <begin position="243"/>
        <end position="265"/>
    </location>
</feature>
<gene>
    <name evidence="9" type="ORF">D5F53_01725</name>
</gene>
<evidence type="ECO:0000256" key="7">
    <source>
        <dbReference type="SAM" id="Phobius"/>
    </source>
</evidence>
<comment type="subcellular location">
    <subcellularLocation>
        <location evidence="1">Cell membrane</location>
        <topology evidence="1">Multi-pass membrane protein</topology>
    </subcellularLocation>
</comment>
<feature type="domain" description="SSD" evidence="8">
    <location>
        <begin position="227"/>
        <end position="340"/>
    </location>
</feature>
<evidence type="ECO:0000256" key="2">
    <source>
        <dbReference type="ARBA" id="ARBA00010157"/>
    </source>
</evidence>
<evidence type="ECO:0000313" key="9">
    <source>
        <dbReference type="EMBL" id="AYB42081.1"/>
    </source>
</evidence>
<keyword evidence="3" id="KW-1003">Cell membrane</keyword>
<reference evidence="9 10" key="1">
    <citation type="submission" date="2018-09" db="EMBL/GenBank/DDBJ databases">
        <title>Genome Sequence of Paenibacillus lautus Strain E7593-69, Azo Dye-Degrading Bacteria, Isolated from Commercial Tattoo Inks.</title>
        <authorList>
            <person name="Nho S.W."/>
            <person name="Kim S.-J."/>
            <person name="Kweon O."/>
            <person name="Cerniglia C.E."/>
        </authorList>
    </citation>
    <scope>NUCLEOTIDE SEQUENCE [LARGE SCALE GENOMIC DNA]</scope>
    <source>
        <strain evidence="9 10">E7593-69</strain>
    </source>
</reference>
<dbReference type="PANTHER" id="PTHR33406:SF6">
    <property type="entry name" value="MEMBRANE PROTEIN YDGH-RELATED"/>
    <property type="match status" value="1"/>
</dbReference>
<dbReference type="EMBL" id="CP032412">
    <property type="protein sequence ID" value="AYB42081.1"/>
    <property type="molecule type" value="Genomic_DNA"/>
</dbReference>
<name>A0A385TF92_PAELA</name>
<feature type="transmembrane region" description="Helical" evidence="7">
    <location>
        <begin position="629"/>
        <end position="655"/>
    </location>
</feature>
<proteinExistence type="inferred from homology"/>
<dbReference type="RefSeq" id="WP_119846307.1">
    <property type="nucleotide sequence ID" value="NZ_CP032412.1"/>
</dbReference>
<feature type="transmembrane region" description="Helical" evidence="7">
    <location>
        <begin position="533"/>
        <end position="552"/>
    </location>
</feature>
<evidence type="ECO:0000256" key="6">
    <source>
        <dbReference type="ARBA" id="ARBA00023136"/>
    </source>
</evidence>
<dbReference type="Proteomes" id="UP000266552">
    <property type="component" value="Chromosome"/>
</dbReference>
<dbReference type="GO" id="GO:0005886">
    <property type="term" value="C:plasma membrane"/>
    <property type="evidence" value="ECO:0007669"/>
    <property type="project" value="UniProtKB-SubCell"/>
</dbReference>
<keyword evidence="10" id="KW-1185">Reference proteome</keyword>
<dbReference type="PROSITE" id="PS50156">
    <property type="entry name" value="SSD"/>
    <property type="match status" value="2"/>
</dbReference>
<dbReference type="Pfam" id="PF03176">
    <property type="entry name" value="MMPL"/>
    <property type="match status" value="2"/>
</dbReference>
<evidence type="ECO:0000256" key="3">
    <source>
        <dbReference type="ARBA" id="ARBA00022475"/>
    </source>
</evidence>
<dbReference type="PANTHER" id="PTHR33406">
    <property type="entry name" value="MEMBRANE PROTEIN MJ1562-RELATED"/>
    <property type="match status" value="1"/>
</dbReference>
<evidence type="ECO:0000313" key="10">
    <source>
        <dbReference type="Proteomes" id="UP000266552"/>
    </source>
</evidence>
<evidence type="ECO:0000256" key="4">
    <source>
        <dbReference type="ARBA" id="ARBA00022692"/>
    </source>
</evidence>
<evidence type="ECO:0000259" key="8">
    <source>
        <dbReference type="PROSITE" id="PS50156"/>
    </source>
</evidence>
<feature type="transmembrane region" description="Helical" evidence="7">
    <location>
        <begin position="559"/>
        <end position="583"/>
    </location>
</feature>
<feature type="transmembrane region" description="Helical" evidence="7">
    <location>
        <begin position="661"/>
        <end position="692"/>
    </location>
</feature>
<feature type="transmembrane region" description="Helical" evidence="7">
    <location>
        <begin position="318"/>
        <end position="342"/>
    </location>
</feature>
<dbReference type="Gene3D" id="1.20.1640.10">
    <property type="entry name" value="Multidrug efflux transporter AcrB transmembrane domain"/>
    <property type="match status" value="2"/>
</dbReference>
<dbReference type="InterPro" id="IPR050545">
    <property type="entry name" value="Mycobact_MmpL"/>
</dbReference>
<keyword evidence="6 7" id="KW-0472">Membrane</keyword>
<feature type="transmembrane region" description="Helical" evidence="7">
    <location>
        <begin position="20"/>
        <end position="39"/>
    </location>
</feature>
<dbReference type="InterPro" id="IPR000731">
    <property type="entry name" value="SSD"/>
</dbReference>
<dbReference type="AlphaFoldDB" id="A0A385TF92"/>
<evidence type="ECO:0000256" key="1">
    <source>
        <dbReference type="ARBA" id="ARBA00004651"/>
    </source>
</evidence>
<accession>A0A385TF92</accession>